<dbReference type="CDD" id="cd09992">
    <property type="entry name" value="HDAC_classII"/>
    <property type="match status" value="1"/>
</dbReference>
<keyword evidence="3" id="KW-1185">Reference proteome</keyword>
<dbReference type="Gene3D" id="3.40.800.20">
    <property type="entry name" value="Histone deacetylase domain"/>
    <property type="match status" value="1"/>
</dbReference>
<name>A0A133VIT6_9EURY</name>
<dbReference type="AlphaFoldDB" id="A0A133VIT6"/>
<organism evidence="2 3">
    <name type="scientific">candidate division MSBL1 archaeon SCGC-AAA382F02</name>
    <dbReference type="NCBI Taxonomy" id="1698282"/>
    <lineage>
        <taxon>Archaea</taxon>
        <taxon>Methanobacteriati</taxon>
        <taxon>Methanobacteriota</taxon>
        <taxon>candidate division MSBL1</taxon>
    </lineage>
</organism>
<dbReference type="PATRIC" id="fig|1698282.3.peg.325"/>
<dbReference type="Proteomes" id="UP000070491">
    <property type="component" value="Unassembled WGS sequence"/>
</dbReference>
<protein>
    <recommendedName>
        <fullName evidence="1">Histone deacetylase domain-containing protein</fullName>
    </recommendedName>
</protein>
<dbReference type="InterPro" id="IPR037138">
    <property type="entry name" value="His_deacetylse_dom_sf"/>
</dbReference>
<sequence>MNTGIVYSDKYLEHDLGPDHPEKPERLKSIIESLKREEKLLEKIDIFEPSPASIEDIKLAHTPAYIEKIKKLSKSGRRVDLDTPINKKTFDLALLSAGGTLQLGEKTLKGKFGNGFALVRPPGHHATRDSGGGFCYFNNIAITARKLLKEDEIDRVLIFDFDAHHGNGTQDIFYQDNNLLYISFHQSGRTLYPGTGSPKETGEKDGEGYTVNVPFPPGSSDENYVAALKKFLIPLSEQFEPDFILSSVGLDGHRKDPLTNLRLSSKGYEWLGKTSIDQASKLCDGKIVFVLEGGYAIDASTKSVLKIMNALVNPSSPDLPKGEKKPVFEKVKENLSPYWDL</sequence>
<dbReference type="Pfam" id="PF00850">
    <property type="entry name" value="Hist_deacetyl"/>
    <property type="match status" value="1"/>
</dbReference>
<dbReference type="InterPro" id="IPR023801">
    <property type="entry name" value="His_deacetylse_dom"/>
</dbReference>
<feature type="domain" description="Histone deacetylase" evidence="1">
    <location>
        <begin position="20"/>
        <end position="310"/>
    </location>
</feature>
<reference evidence="2 3" key="1">
    <citation type="journal article" date="2016" name="Sci. Rep.">
        <title>Metabolic traits of an uncultured archaeal lineage -MSBL1- from brine pools of the Red Sea.</title>
        <authorList>
            <person name="Mwirichia R."/>
            <person name="Alam I."/>
            <person name="Rashid M."/>
            <person name="Vinu M."/>
            <person name="Ba-Alawi W."/>
            <person name="Anthony Kamau A."/>
            <person name="Kamanda Ngugi D."/>
            <person name="Goker M."/>
            <person name="Klenk H.P."/>
            <person name="Bajic V."/>
            <person name="Stingl U."/>
        </authorList>
    </citation>
    <scope>NUCLEOTIDE SEQUENCE [LARGE SCALE GENOMIC DNA]</scope>
    <source>
        <strain evidence="2">SCGC-AAA382F02</strain>
    </source>
</reference>
<dbReference type="GO" id="GO:0004407">
    <property type="term" value="F:histone deacetylase activity"/>
    <property type="evidence" value="ECO:0007669"/>
    <property type="project" value="TreeGrafter"/>
</dbReference>
<dbReference type="GO" id="GO:0040029">
    <property type="term" value="P:epigenetic regulation of gene expression"/>
    <property type="evidence" value="ECO:0007669"/>
    <property type="project" value="TreeGrafter"/>
</dbReference>
<comment type="caution">
    <text evidence="2">The sequence shown here is derived from an EMBL/GenBank/DDBJ whole genome shotgun (WGS) entry which is preliminary data.</text>
</comment>
<evidence type="ECO:0000313" key="2">
    <source>
        <dbReference type="EMBL" id="KXB06353.1"/>
    </source>
</evidence>
<proteinExistence type="predicted"/>
<dbReference type="SUPFAM" id="SSF52768">
    <property type="entry name" value="Arginase/deacetylase"/>
    <property type="match status" value="1"/>
</dbReference>
<dbReference type="PANTHER" id="PTHR10625:SF10">
    <property type="entry name" value="HISTONE DEACETYLASE HDAC1"/>
    <property type="match status" value="1"/>
</dbReference>
<gene>
    <name evidence="2" type="ORF">AKJ53_00605</name>
</gene>
<dbReference type="InterPro" id="IPR023696">
    <property type="entry name" value="Ureohydrolase_dom_sf"/>
</dbReference>
<dbReference type="EMBL" id="LHYG01000005">
    <property type="protein sequence ID" value="KXB06353.1"/>
    <property type="molecule type" value="Genomic_DNA"/>
</dbReference>
<evidence type="ECO:0000259" key="1">
    <source>
        <dbReference type="Pfam" id="PF00850"/>
    </source>
</evidence>
<dbReference type="InterPro" id="IPR000286">
    <property type="entry name" value="HDACs"/>
</dbReference>
<dbReference type="PANTHER" id="PTHR10625">
    <property type="entry name" value="HISTONE DEACETYLASE HDAC1-RELATED"/>
    <property type="match status" value="1"/>
</dbReference>
<evidence type="ECO:0000313" key="3">
    <source>
        <dbReference type="Proteomes" id="UP000070491"/>
    </source>
</evidence>
<dbReference type="PRINTS" id="PR01270">
    <property type="entry name" value="HDASUPER"/>
</dbReference>
<accession>A0A133VIT6</accession>